<dbReference type="OrthoDB" id="9778896at2"/>
<dbReference type="PATRIC" id="fig|883113.3.peg.1267"/>
<dbReference type="RefSeq" id="WP_006309473.1">
    <property type="nucleotide sequence ID" value="NZ_JH601133.1"/>
</dbReference>
<comment type="catalytic activity">
    <reaction evidence="14 15">
        <text>2 cob(II)alamin + reduced [electron-transfer flavoprotein] + 2 ATP = 2 adenosylcob(III)alamin + 2 triphosphate + oxidized [electron-transfer flavoprotein] + 3 H(+)</text>
        <dbReference type="Rhea" id="RHEA:28671"/>
        <dbReference type="Rhea" id="RHEA-COMP:10685"/>
        <dbReference type="Rhea" id="RHEA-COMP:10686"/>
        <dbReference type="ChEBI" id="CHEBI:15378"/>
        <dbReference type="ChEBI" id="CHEBI:16304"/>
        <dbReference type="ChEBI" id="CHEBI:18036"/>
        <dbReference type="ChEBI" id="CHEBI:18408"/>
        <dbReference type="ChEBI" id="CHEBI:30616"/>
        <dbReference type="ChEBI" id="CHEBI:57692"/>
        <dbReference type="ChEBI" id="CHEBI:58307"/>
        <dbReference type="EC" id="2.5.1.17"/>
    </reaction>
</comment>
<dbReference type="GO" id="GO:0008817">
    <property type="term" value="F:corrinoid adenosyltransferase activity"/>
    <property type="evidence" value="ECO:0007669"/>
    <property type="project" value="UniProtKB-UniRule"/>
</dbReference>
<feature type="domain" description="Cobalamin adenosyltransferase-like" evidence="16">
    <location>
        <begin position="3"/>
        <end position="164"/>
    </location>
</feature>
<evidence type="ECO:0000256" key="7">
    <source>
        <dbReference type="ARBA" id="ARBA00022679"/>
    </source>
</evidence>
<comment type="caution">
    <text evidence="17">The sequence shown here is derived from an EMBL/GenBank/DDBJ whole genome shotgun (WGS) entry which is preliminary data.</text>
</comment>
<comment type="pathway">
    <text evidence="1 15">Cofactor biosynthesis; adenosylcobalamin biosynthesis; adenosylcobalamin from cob(II)yrinate a,c-diamide: step 2/7.</text>
</comment>
<evidence type="ECO:0000256" key="10">
    <source>
        <dbReference type="ARBA" id="ARBA00031529"/>
    </source>
</evidence>
<dbReference type="SUPFAM" id="SSF89028">
    <property type="entry name" value="Cobalamin adenosyltransferase-like"/>
    <property type="match status" value="1"/>
</dbReference>
<dbReference type="InterPro" id="IPR036451">
    <property type="entry name" value="CblAdoTrfase-like_sf"/>
</dbReference>
<evidence type="ECO:0000256" key="2">
    <source>
        <dbReference type="ARBA" id="ARBA00007487"/>
    </source>
</evidence>
<dbReference type="AlphaFoldDB" id="H3NK81"/>
<dbReference type="EMBL" id="AGEG01000014">
    <property type="protein sequence ID" value="EHR36598.1"/>
    <property type="molecule type" value="Genomic_DNA"/>
</dbReference>
<evidence type="ECO:0000256" key="12">
    <source>
        <dbReference type="ARBA" id="ARBA00033354"/>
    </source>
</evidence>
<dbReference type="GO" id="GO:0009236">
    <property type="term" value="P:cobalamin biosynthetic process"/>
    <property type="evidence" value="ECO:0007669"/>
    <property type="project" value="UniProtKB-UniRule"/>
</dbReference>
<dbReference type="GO" id="GO:0005524">
    <property type="term" value="F:ATP binding"/>
    <property type="evidence" value="ECO:0007669"/>
    <property type="project" value="UniProtKB-UniRule"/>
</dbReference>
<gene>
    <name evidence="17" type="ORF">HMPREF9708_01270</name>
</gene>
<keyword evidence="6 15" id="KW-0169">Cobalamin biosynthesis</keyword>
<dbReference type="InterPro" id="IPR029499">
    <property type="entry name" value="PduO-typ"/>
</dbReference>
<evidence type="ECO:0000259" key="16">
    <source>
        <dbReference type="Pfam" id="PF01923"/>
    </source>
</evidence>
<comment type="catalytic activity">
    <reaction evidence="13 15">
        <text>2 cob(II)yrinate a,c diamide + reduced [electron-transfer flavoprotein] + 2 ATP = 2 adenosylcob(III)yrinate a,c-diamide + 2 triphosphate + oxidized [electron-transfer flavoprotein] + 3 H(+)</text>
        <dbReference type="Rhea" id="RHEA:11528"/>
        <dbReference type="Rhea" id="RHEA-COMP:10685"/>
        <dbReference type="Rhea" id="RHEA-COMP:10686"/>
        <dbReference type="ChEBI" id="CHEBI:15378"/>
        <dbReference type="ChEBI" id="CHEBI:18036"/>
        <dbReference type="ChEBI" id="CHEBI:30616"/>
        <dbReference type="ChEBI" id="CHEBI:57692"/>
        <dbReference type="ChEBI" id="CHEBI:58307"/>
        <dbReference type="ChEBI" id="CHEBI:58503"/>
        <dbReference type="ChEBI" id="CHEBI:58537"/>
        <dbReference type="EC" id="2.5.1.17"/>
    </reaction>
</comment>
<keyword evidence="18" id="KW-1185">Reference proteome</keyword>
<evidence type="ECO:0000256" key="3">
    <source>
        <dbReference type="ARBA" id="ARBA00011233"/>
    </source>
</evidence>
<accession>H3NK81</accession>
<evidence type="ECO:0000256" key="13">
    <source>
        <dbReference type="ARBA" id="ARBA00048555"/>
    </source>
</evidence>
<dbReference type="EC" id="2.5.1.17" evidence="4 15"/>
<keyword evidence="8 15" id="KW-0547">Nucleotide-binding</keyword>
<dbReference type="FunFam" id="1.20.1200.10:FF:000001">
    <property type="entry name" value="Cob(I)yrinic acid a,c-diamide adenosyltransferase"/>
    <property type="match status" value="1"/>
</dbReference>
<dbReference type="Proteomes" id="UP000006190">
    <property type="component" value="Unassembled WGS sequence"/>
</dbReference>
<comment type="subunit">
    <text evidence="3">Homotrimer.</text>
</comment>
<dbReference type="PANTHER" id="PTHR12213:SF0">
    <property type="entry name" value="CORRINOID ADENOSYLTRANSFERASE MMAB"/>
    <property type="match status" value="1"/>
</dbReference>
<dbReference type="STRING" id="883113.HMPREF9708_01270"/>
<sequence length="184" mass="20986">MQLYTRTGDKGQTRLIGRQVVDKDDIRVEAYGTIDELNSYLGVIISDPELDSTLKGELQEIQQLLFDCGSDLAAPKGTIEDRTSSQAVTWLEERITYYQDIPAKIECFILPGGCPLASQLHYARTVCRRAERRVVASFKVHESNENVLKFINRLSDYLFAVARLVNHQANHPESFYERSGRVFR</sequence>
<reference evidence="17 18" key="1">
    <citation type="submission" date="2012-01" db="EMBL/GenBank/DDBJ databases">
        <title>The Genome Sequence of Facklamia languida CCUG 37842.</title>
        <authorList>
            <consortium name="The Broad Institute Genome Sequencing Platform"/>
            <person name="Earl A."/>
            <person name="Ward D."/>
            <person name="Feldgarden M."/>
            <person name="Gevers D."/>
            <person name="Huys G."/>
            <person name="Young S.K."/>
            <person name="Zeng Q."/>
            <person name="Gargeya S."/>
            <person name="Fitzgerald M."/>
            <person name="Haas B."/>
            <person name="Abouelleil A."/>
            <person name="Alvarado L."/>
            <person name="Arachchi H.M."/>
            <person name="Berlin A."/>
            <person name="Chapman S.B."/>
            <person name="Gearin G."/>
            <person name="Goldberg J."/>
            <person name="Griggs A."/>
            <person name="Gujja S."/>
            <person name="Hansen M."/>
            <person name="Heiman D."/>
            <person name="Howarth C."/>
            <person name="Larimer J."/>
            <person name="Lui A."/>
            <person name="MacDonald P.J.P."/>
            <person name="McCowen C."/>
            <person name="Montmayeur A."/>
            <person name="Murphy C."/>
            <person name="Neiman D."/>
            <person name="Pearson M."/>
            <person name="Priest M."/>
            <person name="Roberts A."/>
            <person name="Saif S."/>
            <person name="Shea T."/>
            <person name="Sisk P."/>
            <person name="Stolte C."/>
            <person name="Sykes S."/>
            <person name="Wortman J."/>
            <person name="Nusbaum C."/>
            <person name="Birren B."/>
        </authorList>
    </citation>
    <scope>NUCLEOTIDE SEQUENCE [LARGE SCALE GENOMIC DNA]</scope>
    <source>
        <strain evidence="17 18">CCUG 37842</strain>
    </source>
</reference>
<dbReference type="Pfam" id="PF01923">
    <property type="entry name" value="Cob_adeno_trans"/>
    <property type="match status" value="1"/>
</dbReference>
<keyword evidence="7 15" id="KW-0808">Transferase</keyword>
<evidence type="ECO:0000256" key="4">
    <source>
        <dbReference type="ARBA" id="ARBA00012454"/>
    </source>
</evidence>
<dbReference type="InterPro" id="IPR016030">
    <property type="entry name" value="CblAdoTrfase-like"/>
</dbReference>
<dbReference type="eggNOG" id="COG2096">
    <property type="taxonomic scope" value="Bacteria"/>
</dbReference>
<evidence type="ECO:0000256" key="8">
    <source>
        <dbReference type="ARBA" id="ARBA00022741"/>
    </source>
</evidence>
<name>H3NK81_9LACT</name>
<evidence type="ECO:0000256" key="11">
    <source>
        <dbReference type="ARBA" id="ARBA00033334"/>
    </source>
</evidence>
<evidence type="ECO:0000313" key="17">
    <source>
        <dbReference type="EMBL" id="EHR36598.1"/>
    </source>
</evidence>
<evidence type="ECO:0000256" key="9">
    <source>
        <dbReference type="ARBA" id="ARBA00022840"/>
    </source>
</evidence>
<comment type="similarity">
    <text evidence="2 15">Belongs to the Cob(I)alamin adenosyltransferase family.</text>
</comment>
<dbReference type="PANTHER" id="PTHR12213">
    <property type="entry name" value="CORRINOID ADENOSYLTRANSFERASE"/>
    <property type="match status" value="1"/>
</dbReference>
<protein>
    <recommendedName>
        <fullName evidence="5 15">Corrinoid adenosyltransferase</fullName>
        <ecNumber evidence="4 15">2.5.1.17</ecNumber>
    </recommendedName>
    <alternativeName>
        <fullName evidence="10 15">Cob(II)alamin adenosyltransferase</fullName>
    </alternativeName>
    <alternativeName>
        <fullName evidence="12 15">Cob(II)yrinic acid a,c-diamide adenosyltransferase</fullName>
    </alternativeName>
    <alternativeName>
        <fullName evidence="11 15">Cobinamide/cobalamin adenosyltransferase</fullName>
    </alternativeName>
</protein>
<evidence type="ECO:0000256" key="5">
    <source>
        <dbReference type="ARBA" id="ARBA00020963"/>
    </source>
</evidence>
<keyword evidence="9 15" id="KW-0067">ATP-binding</keyword>
<evidence type="ECO:0000256" key="14">
    <source>
        <dbReference type="ARBA" id="ARBA00048692"/>
    </source>
</evidence>
<evidence type="ECO:0000256" key="15">
    <source>
        <dbReference type="RuleBase" id="RU366026"/>
    </source>
</evidence>
<dbReference type="HOGENOM" id="CLU_083486_0_1_9"/>
<evidence type="ECO:0000256" key="1">
    <source>
        <dbReference type="ARBA" id="ARBA00005121"/>
    </source>
</evidence>
<evidence type="ECO:0000256" key="6">
    <source>
        <dbReference type="ARBA" id="ARBA00022573"/>
    </source>
</evidence>
<dbReference type="Gene3D" id="1.20.1200.10">
    <property type="entry name" value="Cobalamin adenosyltransferase-like"/>
    <property type="match status" value="1"/>
</dbReference>
<dbReference type="UniPathway" id="UPA00148">
    <property type="reaction ID" value="UER00233"/>
</dbReference>
<evidence type="ECO:0000313" key="18">
    <source>
        <dbReference type="Proteomes" id="UP000006190"/>
    </source>
</evidence>
<proteinExistence type="inferred from homology"/>
<dbReference type="NCBIfam" id="TIGR00636">
    <property type="entry name" value="PduO_Nterm"/>
    <property type="match status" value="1"/>
</dbReference>
<organism evidence="17 18">
    <name type="scientific">Facklamia languida CCUG 37842</name>
    <dbReference type="NCBI Taxonomy" id="883113"/>
    <lineage>
        <taxon>Bacteria</taxon>
        <taxon>Bacillati</taxon>
        <taxon>Bacillota</taxon>
        <taxon>Bacilli</taxon>
        <taxon>Lactobacillales</taxon>
        <taxon>Aerococcaceae</taxon>
        <taxon>Facklamia</taxon>
    </lineage>
</organism>